<dbReference type="PANTHER" id="PTHR33144">
    <property type="entry name" value="OS10G0409366 PROTEIN-RELATED"/>
    <property type="match status" value="1"/>
</dbReference>
<accession>A0A8B9AJK4</accession>
<keyword evidence="2" id="KW-1133">Transmembrane helix</keyword>
<evidence type="ECO:0000313" key="3">
    <source>
        <dbReference type="Proteomes" id="UP000228380"/>
    </source>
</evidence>
<keyword evidence="3" id="KW-1185">Reference proteome</keyword>
<evidence type="ECO:0000256" key="2">
    <source>
        <dbReference type="SAM" id="Phobius"/>
    </source>
</evidence>
<feature type="transmembrane region" description="Helical" evidence="2">
    <location>
        <begin position="60"/>
        <end position="80"/>
    </location>
</feature>
<feature type="region of interest" description="Disordered" evidence="1">
    <location>
        <begin position="1"/>
        <end position="44"/>
    </location>
</feature>
<feature type="compositionally biased region" description="Basic and acidic residues" evidence="1">
    <location>
        <begin position="29"/>
        <end position="39"/>
    </location>
</feature>
<dbReference type="Proteomes" id="UP000228380">
    <property type="component" value="Chromosome 7"/>
</dbReference>
<dbReference type="PANTHER" id="PTHR33144:SF16">
    <property type="entry name" value="OS02G0129000 PROTEIN"/>
    <property type="match status" value="1"/>
</dbReference>
<protein>
    <submittedName>
        <fullName evidence="4">Uncharacterized protein LOC120111350</fullName>
    </submittedName>
</protein>
<evidence type="ECO:0000313" key="4">
    <source>
        <dbReference type="RefSeq" id="XP_038984203.1"/>
    </source>
</evidence>
<dbReference type="RefSeq" id="XP_038984203.1">
    <property type="nucleotide sequence ID" value="XM_039128275.1"/>
</dbReference>
<keyword evidence="2" id="KW-0812">Transmembrane</keyword>
<reference evidence="3" key="1">
    <citation type="journal article" date="2019" name="Nat. Commun.">
        <title>Genome-wide association mapping of date palm fruit traits.</title>
        <authorList>
            <person name="Hazzouri K.M."/>
            <person name="Gros-Balthazard M."/>
            <person name="Flowers J.M."/>
            <person name="Copetti D."/>
            <person name="Lemansour A."/>
            <person name="Lebrun M."/>
            <person name="Masmoudi K."/>
            <person name="Ferrand S."/>
            <person name="Dhar M.I."/>
            <person name="Fresquez Z.A."/>
            <person name="Rosas U."/>
            <person name="Zhang J."/>
            <person name="Talag J."/>
            <person name="Lee S."/>
            <person name="Kudrna D."/>
            <person name="Powell R.F."/>
            <person name="Leitch I.J."/>
            <person name="Krueger R.R."/>
            <person name="Wing R.A."/>
            <person name="Amiri K.M.A."/>
            <person name="Purugganan M.D."/>
        </authorList>
    </citation>
    <scope>NUCLEOTIDE SEQUENCE [LARGE SCALE GENOMIC DNA]</scope>
    <source>
        <strain evidence="3">cv. Khalas</strain>
    </source>
</reference>
<dbReference type="KEGG" id="pda:120111350"/>
<evidence type="ECO:0000256" key="1">
    <source>
        <dbReference type="SAM" id="MobiDB-lite"/>
    </source>
</evidence>
<gene>
    <name evidence="4" type="primary">LOC120111350</name>
</gene>
<sequence>MPRGKRFRDVEFQHTSVGSSSDQSLRSQQPDEPHQHESQSEYVPPADCPDMNDVHIQGNLIYIFYINFSYNPWIFYFIFIDGLGRVRRTRGPTRAWDVWSLREDEKIVVQCNELGQPIKRTASILSTFLGSVARMGQLCPLNYTKWNEMLPSYKVELLKVIEKKFVLPANSHDWVLKSVNRKWKEYKAKLKADWKHVGMTEERVARVCPPDVIPHQWRELVHYWFSEKSQVVYIFSIP</sequence>
<reference evidence="4" key="2">
    <citation type="submission" date="2025-08" db="UniProtKB">
        <authorList>
            <consortium name="RefSeq"/>
        </authorList>
    </citation>
    <scope>IDENTIFICATION</scope>
    <source>
        <tissue evidence="4">Young leaves</tissue>
    </source>
</reference>
<organism evidence="3 4">
    <name type="scientific">Phoenix dactylifera</name>
    <name type="common">Date palm</name>
    <dbReference type="NCBI Taxonomy" id="42345"/>
    <lineage>
        <taxon>Eukaryota</taxon>
        <taxon>Viridiplantae</taxon>
        <taxon>Streptophyta</taxon>
        <taxon>Embryophyta</taxon>
        <taxon>Tracheophyta</taxon>
        <taxon>Spermatophyta</taxon>
        <taxon>Magnoliopsida</taxon>
        <taxon>Liliopsida</taxon>
        <taxon>Arecaceae</taxon>
        <taxon>Coryphoideae</taxon>
        <taxon>Phoeniceae</taxon>
        <taxon>Phoenix</taxon>
    </lineage>
</organism>
<dbReference type="AlphaFoldDB" id="A0A8B9AJK4"/>
<keyword evidence="2" id="KW-0472">Membrane</keyword>
<dbReference type="OrthoDB" id="694021at2759"/>
<name>A0A8B9AJK4_PHODC</name>
<dbReference type="GeneID" id="120111350"/>
<proteinExistence type="predicted"/>
<feature type="compositionally biased region" description="Polar residues" evidence="1">
    <location>
        <begin position="13"/>
        <end position="28"/>
    </location>
</feature>